<dbReference type="Pfam" id="PF01762">
    <property type="entry name" value="Galactosyl_T"/>
    <property type="match status" value="1"/>
</dbReference>
<evidence type="ECO:0000256" key="1">
    <source>
        <dbReference type="ARBA" id="ARBA00004323"/>
    </source>
</evidence>
<sequence>MNIARNMKNWSLLLLCSEKVHEAKRNEIGKEKQMIKILHGRNYGHLRTQNPQFNFKFHFVSAFNHRAGRKSPNFITEIARVLSSYPHPAEWTIILPKYQQNIGNPNWLDHLTGLEGNYLVCAKEGKLAVGSDQEYSLVFVIGAKGLSDSSGELKAEIELNDDFLIALFEDSYESLPHKTFATLQYLTGVCKDKFEYLLFIDDDTLLDLERISQFLLSSDSSSPFIRCLPGNYLSLDAAPYTGKYFLFPEMWPVDYKPPKYCNGQCSLWSKTAVTRVFKEALRTDRREFRLEDFFFSGILREKARVHNVKGLKYTNKDGVSAGLCRHFPKNGLADFISKNFEDDGNKTRKLKIKDVNFLDNVFLDAF</sequence>
<evidence type="ECO:0000256" key="5">
    <source>
        <dbReference type="ARBA" id="ARBA00022692"/>
    </source>
</evidence>
<evidence type="ECO:0000256" key="9">
    <source>
        <dbReference type="ARBA" id="ARBA00023136"/>
    </source>
</evidence>
<name>A0ABN7S7V7_OIKDI</name>
<dbReference type="Proteomes" id="UP001158576">
    <property type="component" value="Chromosome XSR"/>
</dbReference>
<evidence type="ECO:0000256" key="7">
    <source>
        <dbReference type="ARBA" id="ARBA00022989"/>
    </source>
</evidence>
<keyword evidence="4" id="KW-0808">Transferase</keyword>
<dbReference type="PANTHER" id="PTHR11214:SF3">
    <property type="entry name" value="BETA-1,3-GALACTOSYLTRANSFERASE 6"/>
    <property type="match status" value="1"/>
</dbReference>
<organism evidence="11 12">
    <name type="scientific">Oikopleura dioica</name>
    <name type="common">Tunicate</name>
    <dbReference type="NCBI Taxonomy" id="34765"/>
    <lineage>
        <taxon>Eukaryota</taxon>
        <taxon>Metazoa</taxon>
        <taxon>Chordata</taxon>
        <taxon>Tunicata</taxon>
        <taxon>Appendicularia</taxon>
        <taxon>Copelata</taxon>
        <taxon>Oikopleuridae</taxon>
        <taxon>Oikopleura</taxon>
    </lineage>
</organism>
<keyword evidence="7" id="KW-1133">Transmembrane helix</keyword>
<evidence type="ECO:0000256" key="8">
    <source>
        <dbReference type="ARBA" id="ARBA00023034"/>
    </source>
</evidence>
<reference evidence="11 12" key="1">
    <citation type="submission" date="2021-04" db="EMBL/GenBank/DDBJ databases">
        <authorList>
            <person name="Bliznina A."/>
        </authorList>
    </citation>
    <scope>NUCLEOTIDE SEQUENCE [LARGE SCALE GENOMIC DNA]</scope>
</reference>
<evidence type="ECO:0000313" key="12">
    <source>
        <dbReference type="Proteomes" id="UP001158576"/>
    </source>
</evidence>
<accession>A0ABN7S7V7</accession>
<comment type="similarity">
    <text evidence="2 10">Belongs to the glycosyltransferase 31 family.</text>
</comment>
<keyword evidence="3 10" id="KW-0328">Glycosyltransferase</keyword>
<gene>
    <name evidence="11" type="ORF">OKIOD_LOCUS5326</name>
</gene>
<evidence type="ECO:0000313" key="11">
    <source>
        <dbReference type="EMBL" id="CAG5094676.1"/>
    </source>
</evidence>
<dbReference type="SUPFAM" id="SSF53448">
    <property type="entry name" value="Nucleotide-diphospho-sugar transferases"/>
    <property type="match status" value="1"/>
</dbReference>
<dbReference type="InterPro" id="IPR029044">
    <property type="entry name" value="Nucleotide-diphossugar_trans"/>
</dbReference>
<evidence type="ECO:0000256" key="3">
    <source>
        <dbReference type="ARBA" id="ARBA00022676"/>
    </source>
</evidence>
<dbReference type="EMBL" id="OU015569">
    <property type="protein sequence ID" value="CAG5094676.1"/>
    <property type="molecule type" value="Genomic_DNA"/>
</dbReference>
<dbReference type="PANTHER" id="PTHR11214">
    <property type="entry name" value="BETA-1,3-N-ACETYLGLUCOSAMINYLTRANSFERASE"/>
    <property type="match status" value="1"/>
</dbReference>
<evidence type="ECO:0000256" key="10">
    <source>
        <dbReference type="RuleBase" id="RU363063"/>
    </source>
</evidence>
<keyword evidence="6" id="KW-0735">Signal-anchor</keyword>
<keyword evidence="8 10" id="KW-0333">Golgi apparatus</keyword>
<dbReference type="EC" id="2.4.1.-" evidence="10"/>
<evidence type="ECO:0000256" key="6">
    <source>
        <dbReference type="ARBA" id="ARBA00022968"/>
    </source>
</evidence>
<comment type="subcellular location">
    <subcellularLocation>
        <location evidence="1 10">Golgi apparatus membrane</location>
        <topology evidence="1 10">Single-pass type II membrane protein</topology>
    </subcellularLocation>
</comment>
<dbReference type="Gene3D" id="3.90.550.50">
    <property type="match status" value="1"/>
</dbReference>
<evidence type="ECO:0000256" key="2">
    <source>
        <dbReference type="ARBA" id="ARBA00008661"/>
    </source>
</evidence>
<proteinExistence type="inferred from homology"/>
<protein>
    <recommendedName>
        <fullName evidence="10">Hexosyltransferase</fullName>
        <ecNumber evidence="10">2.4.1.-</ecNumber>
    </recommendedName>
</protein>
<dbReference type="InterPro" id="IPR002659">
    <property type="entry name" value="Glyco_trans_31"/>
</dbReference>
<evidence type="ECO:0000256" key="4">
    <source>
        <dbReference type="ARBA" id="ARBA00022679"/>
    </source>
</evidence>
<keyword evidence="12" id="KW-1185">Reference proteome</keyword>
<keyword evidence="9" id="KW-0472">Membrane</keyword>
<keyword evidence="5" id="KW-0812">Transmembrane</keyword>